<evidence type="ECO:0000313" key="1">
    <source>
        <dbReference type="EMBL" id="KXT13888.1"/>
    </source>
</evidence>
<evidence type="ECO:0000313" key="2">
    <source>
        <dbReference type="Proteomes" id="UP000073492"/>
    </source>
</evidence>
<name>A0A139IGN0_9PEZI</name>
<dbReference type="EMBL" id="LFZO01000100">
    <property type="protein sequence ID" value="KXT13888.1"/>
    <property type="molecule type" value="Genomic_DNA"/>
</dbReference>
<protein>
    <submittedName>
        <fullName evidence="1">Uncharacterized protein</fullName>
    </submittedName>
</protein>
<dbReference type="AlphaFoldDB" id="A0A139IGN0"/>
<accession>A0A139IGN0</accession>
<comment type="caution">
    <text evidence="1">The sequence shown here is derived from an EMBL/GenBank/DDBJ whole genome shotgun (WGS) entry which is preliminary data.</text>
</comment>
<reference evidence="1 2" key="1">
    <citation type="submission" date="2015-07" db="EMBL/GenBank/DDBJ databases">
        <title>Comparative genomics of the Sigatoka disease complex on banana suggests a link between parallel evolutionary changes in Pseudocercospora fijiensis and Pseudocercospora eumusae and increased virulence on the banana host.</title>
        <authorList>
            <person name="Chang T.-C."/>
            <person name="Salvucci A."/>
            <person name="Crous P.W."/>
            <person name="Stergiopoulos I."/>
        </authorList>
    </citation>
    <scope>NUCLEOTIDE SEQUENCE [LARGE SCALE GENOMIC DNA]</scope>
    <source>
        <strain evidence="1 2">CBS 116634</strain>
    </source>
</reference>
<sequence length="65" mass="7263">MLQRGNYLGSAMNETNQGVPNFVLKQWPINPLPSLQQYDTQAYACSNPKTKLDELPALAIKVQKS</sequence>
<organism evidence="1 2">
    <name type="scientific">Pseudocercospora musae</name>
    <dbReference type="NCBI Taxonomy" id="113226"/>
    <lineage>
        <taxon>Eukaryota</taxon>
        <taxon>Fungi</taxon>
        <taxon>Dikarya</taxon>
        <taxon>Ascomycota</taxon>
        <taxon>Pezizomycotina</taxon>
        <taxon>Dothideomycetes</taxon>
        <taxon>Dothideomycetidae</taxon>
        <taxon>Mycosphaerellales</taxon>
        <taxon>Mycosphaerellaceae</taxon>
        <taxon>Pseudocercospora</taxon>
    </lineage>
</organism>
<keyword evidence="2" id="KW-1185">Reference proteome</keyword>
<dbReference type="Proteomes" id="UP000073492">
    <property type="component" value="Unassembled WGS sequence"/>
</dbReference>
<gene>
    <name evidence="1" type="ORF">AC579_2649</name>
</gene>
<proteinExistence type="predicted"/>